<dbReference type="EMBL" id="UESZ01000001">
    <property type="protein sequence ID" value="SSA35050.1"/>
    <property type="molecule type" value="Genomic_DNA"/>
</dbReference>
<gene>
    <name evidence="1" type="ORF">SAMN04489750_2385</name>
</gene>
<dbReference type="AlphaFoldDB" id="A0A2Y8ZRP0"/>
<evidence type="ECO:0000313" key="1">
    <source>
        <dbReference type="EMBL" id="SSA35050.1"/>
    </source>
</evidence>
<sequence>MDEVNVCTARAKRWADGWELHIEGIGVTQSRTLDSAEKQVADYVETLTGERPPHVDVIVDSLAKERRSAAAARRATARAEQMQREAAAENRAAAKGLRDAGLSVSDTAYIMGVSRGRVSQLIK</sequence>
<keyword evidence="2" id="KW-1185">Reference proteome</keyword>
<accession>A0A2Y8ZRP0</accession>
<reference evidence="2" key="1">
    <citation type="submission" date="2016-10" db="EMBL/GenBank/DDBJ databases">
        <authorList>
            <person name="Varghese N."/>
            <person name="Submissions S."/>
        </authorList>
    </citation>
    <scope>NUCLEOTIDE SEQUENCE [LARGE SCALE GENOMIC DNA]</scope>
    <source>
        <strain evidence="2">DSM 22951</strain>
    </source>
</reference>
<name>A0A2Y8ZRP0_9MICO</name>
<dbReference type="Proteomes" id="UP000250028">
    <property type="component" value="Unassembled WGS sequence"/>
</dbReference>
<evidence type="ECO:0000313" key="2">
    <source>
        <dbReference type="Proteomes" id="UP000250028"/>
    </source>
</evidence>
<organism evidence="1 2">
    <name type="scientific">Branchiibius hedensis</name>
    <dbReference type="NCBI Taxonomy" id="672460"/>
    <lineage>
        <taxon>Bacteria</taxon>
        <taxon>Bacillati</taxon>
        <taxon>Actinomycetota</taxon>
        <taxon>Actinomycetes</taxon>
        <taxon>Micrococcales</taxon>
        <taxon>Dermacoccaceae</taxon>
        <taxon>Branchiibius</taxon>
    </lineage>
</organism>
<proteinExistence type="predicted"/>
<protein>
    <submittedName>
        <fullName evidence="1">Uncharacterized protein</fullName>
    </submittedName>
</protein>